<dbReference type="Pfam" id="PF00629">
    <property type="entry name" value="MAM"/>
    <property type="match status" value="2"/>
</dbReference>
<comment type="caution">
    <text evidence="3">The sequence shown here is derived from an EMBL/GenBank/DDBJ whole genome shotgun (WGS) entry which is preliminary data.</text>
</comment>
<dbReference type="OrthoDB" id="5962238at2759"/>
<sequence length="664" mass="73116">MSPSSKYRVVVYGVDGIGQPYKSLESAVATKKACNSAANQSAGLIDVTHTDYNHHDLLCYWTIGNTGVTHAVALFLFQKLDFDYCGEFVKISNGSGTVQFYQTGCWPSGSKKYIVEVPFGKSSNITVNILLSKLKSRVRVQFLVLQTGLNSATVLPGWTVSADNITSTSILIQWTNLTSLLNHRVLYYVIRLNRTNGNALIQRIAQENTLNTEVGGLGRSTNYRVDVFGVDELGRPYRTLTVNATTKNIPATSGPVVTSCNFDYGLCSGWQQSYSDVFDWTRRAGSTSSSNTGPSSDHTSGSGYYMYIETSVPRVAGDNAKLKLSVSGNRELSCLTFYYHMYGNSMGTLTVVSGNARVFRTSGNRGNYWLKAERTIYLANSVTFEGIVGSSYTGDLAIDDVSISSGSCHGPTTYPTLPPSTSPGKYMYIETSRPRVFRDNAKLEYSVSSSDVGKLSCLTFYYHMRGDDINTLNVFNGNTRVFTKSGNQGKEWFKAKITMNLQSKVTFEGIRGTEFRGDIAIDDVSITTGICQGCTENVNQSFGTLDVRYTSKFDSHCNWVIGHSGIDQAVAIVSIHQIFFTDISEYIKIFDGNGTEVFALHGRVSSFHKRFTNISFGEYKNITIQVSLSHIWSNVKIDFGTLNQGLDSVGDSFNGRTLRVSLLN</sequence>
<dbReference type="InterPro" id="IPR013320">
    <property type="entry name" value="ConA-like_dom_sf"/>
</dbReference>
<name>A0A9W9YKT3_9CNID</name>
<dbReference type="CDD" id="cd00063">
    <property type="entry name" value="FN3"/>
    <property type="match status" value="1"/>
</dbReference>
<dbReference type="PANTHER" id="PTHR23282:SF142">
    <property type="entry name" value="MAM DOMAIN-CONTAINING PROTEIN"/>
    <property type="match status" value="1"/>
</dbReference>
<evidence type="ECO:0000259" key="1">
    <source>
        <dbReference type="PROSITE" id="PS50060"/>
    </source>
</evidence>
<dbReference type="InterPro" id="IPR000998">
    <property type="entry name" value="MAM_dom"/>
</dbReference>
<dbReference type="InterPro" id="IPR013783">
    <property type="entry name" value="Ig-like_fold"/>
</dbReference>
<feature type="domain" description="Fibronectin type-III" evidence="2">
    <location>
        <begin position="156"/>
        <end position="249"/>
    </location>
</feature>
<evidence type="ECO:0000313" key="3">
    <source>
        <dbReference type="EMBL" id="KAJ7356094.1"/>
    </source>
</evidence>
<dbReference type="InterPro" id="IPR051560">
    <property type="entry name" value="MAM_domain-containing"/>
</dbReference>
<dbReference type="GO" id="GO:0016020">
    <property type="term" value="C:membrane"/>
    <property type="evidence" value="ECO:0007669"/>
    <property type="project" value="InterPro"/>
</dbReference>
<dbReference type="CDD" id="cd06263">
    <property type="entry name" value="MAM"/>
    <property type="match status" value="1"/>
</dbReference>
<evidence type="ECO:0000313" key="4">
    <source>
        <dbReference type="Proteomes" id="UP001163046"/>
    </source>
</evidence>
<dbReference type="SUPFAM" id="SSF49265">
    <property type="entry name" value="Fibronectin type III"/>
    <property type="match status" value="1"/>
</dbReference>
<dbReference type="PANTHER" id="PTHR23282">
    <property type="entry name" value="APICAL ENDOSOMAL GLYCOPROTEIN PRECURSOR"/>
    <property type="match status" value="1"/>
</dbReference>
<dbReference type="AlphaFoldDB" id="A0A9W9YKT3"/>
<evidence type="ECO:0000259" key="2">
    <source>
        <dbReference type="PROSITE" id="PS50853"/>
    </source>
</evidence>
<organism evidence="3 4">
    <name type="scientific">Desmophyllum pertusum</name>
    <dbReference type="NCBI Taxonomy" id="174260"/>
    <lineage>
        <taxon>Eukaryota</taxon>
        <taxon>Metazoa</taxon>
        <taxon>Cnidaria</taxon>
        <taxon>Anthozoa</taxon>
        <taxon>Hexacorallia</taxon>
        <taxon>Scleractinia</taxon>
        <taxon>Caryophylliina</taxon>
        <taxon>Caryophylliidae</taxon>
        <taxon>Desmophyllum</taxon>
    </lineage>
</organism>
<dbReference type="EMBL" id="MU827325">
    <property type="protein sequence ID" value="KAJ7356094.1"/>
    <property type="molecule type" value="Genomic_DNA"/>
</dbReference>
<keyword evidence="4" id="KW-1185">Reference proteome</keyword>
<dbReference type="Proteomes" id="UP001163046">
    <property type="component" value="Unassembled WGS sequence"/>
</dbReference>
<dbReference type="SMART" id="SM00137">
    <property type="entry name" value="MAM"/>
    <property type="match status" value="2"/>
</dbReference>
<gene>
    <name evidence="3" type="ORF">OS493_027021</name>
</gene>
<dbReference type="InterPro" id="IPR036116">
    <property type="entry name" value="FN3_sf"/>
</dbReference>
<accession>A0A9W9YKT3</accession>
<feature type="domain" description="MAM" evidence="1">
    <location>
        <begin position="258"/>
        <end position="410"/>
    </location>
</feature>
<feature type="domain" description="MAM" evidence="1">
    <location>
        <begin position="421"/>
        <end position="533"/>
    </location>
</feature>
<dbReference type="PROSITE" id="PS50853">
    <property type="entry name" value="FN3"/>
    <property type="match status" value="1"/>
</dbReference>
<reference evidence="3" key="1">
    <citation type="submission" date="2023-01" db="EMBL/GenBank/DDBJ databases">
        <title>Genome assembly of the deep-sea coral Lophelia pertusa.</title>
        <authorList>
            <person name="Herrera S."/>
            <person name="Cordes E."/>
        </authorList>
    </citation>
    <scope>NUCLEOTIDE SEQUENCE</scope>
    <source>
        <strain evidence="3">USNM1676648</strain>
        <tissue evidence="3">Polyp</tissue>
    </source>
</reference>
<dbReference type="InterPro" id="IPR003961">
    <property type="entry name" value="FN3_dom"/>
</dbReference>
<dbReference type="SUPFAM" id="SSF49899">
    <property type="entry name" value="Concanavalin A-like lectins/glucanases"/>
    <property type="match status" value="2"/>
</dbReference>
<dbReference type="PROSITE" id="PS50060">
    <property type="entry name" value="MAM_2"/>
    <property type="match status" value="2"/>
</dbReference>
<protein>
    <submittedName>
        <fullName evidence="3">Uncharacterized protein</fullName>
    </submittedName>
</protein>
<dbReference type="Gene3D" id="2.60.40.10">
    <property type="entry name" value="Immunoglobulins"/>
    <property type="match status" value="1"/>
</dbReference>
<proteinExistence type="predicted"/>
<dbReference type="Gene3D" id="2.60.120.200">
    <property type="match status" value="2"/>
</dbReference>